<sequence>MRNVSQPAKPARTVFPTKVTTGRSPRKTIPSDQTNAPNVNTKLTPDIPISNEIVSHFISLIHSSKTTLQLKQIHTQVIRQSFFLDSRIATQLLSSSSLQKDIRYTLQIFGSFRSPNLFVFNALIRGLAENSFFDKTIDYFKLMVRVDVRPNRLTFPFLLKSVVGLDEKWLGRMVHGEILKMGLEFDTFVRVSLVDMYVKVGLFDLALQLFDESPQRNKLESVILWNVVIKACCKNGILGKAVELFEAMPERNLGSWNSLIDGLMRNGKVEKAMEFFERMVEKDVVSWTTMVHGLSLNGMYDKALEMFFRMVEVVGERANDRTLVSALSASGKLGALEVGIRVHNYIVNNGFRLNAPLGNALVDMYAKCGHIQYACQVFNEMKEKDIRTWSIMIWSWAIHGCFRQAIECFEKMKLTGIKPDEVAFLSILTACSHTGRVDQGLQFLDMMKHDYAIEPTMKHYAVIVDLFGRAGQLNEALNFIERMPIDPDYVIWGALFSACRAHKNIEMARYVSGKLLQLQPEHSGSYVFISNVYAKLGRWEDVERVRISMKDRGADKDPGWSYIEVDGKVHRFVAGDQAHKYTKEIHSKLEEMTTRSRELGYSPESEWVLHNIEEEEKEDSLGSHSEKLALAFGLISTGPGVVIRIVKNLRICGDCHSLMKYISKLSQREIVVRDKKRFHHFKDGGCSCLDYWEYFLDASVPTVLSTGVDSSYFLSHESLTRQLILAYHLLLGQLAQCMAFNSFALQVNTQQRSQTFDESQSEMVNTTNNNTPKKRVPDWLNSSLWSSSPSPPPPPPPPQYEAVTSKSSILKPEVEEPKKVEAPVPVPVPPPVLVKPEKPRVEIKDPLSSTSASNFVIYHSGDEEDDDEDNEDVSSNTAAAETSTTTGAPAPAARTASPAAEDISRKAQLLQELSRKVINLGELRRLASQGIPDGGGIRATVWKLLLGYLPCDRSLWPSELAKKRSQYKHFKEELLMNPVSFGFAFPVVFLFDNVCQSEITRRLEKSSVDNDESNFESKGFLSRSEITHGEHPLSLGKTSVWNQFFQDTEIIEQIDRDVKRTHPDMQFFSGDSSFAKSNQDSLKNILIVFAKLNPGIRYVQGMNELLAPLYYVFRNDPNEENAASAESDTFFCFVELISGFRDHFCQQLDNSVVGIRSTISRLSQLLKEHDEELWRHLEITTKVNPQFYAFRWITLLLTQEFNFPESLLIWDTLLSDPEGPQETLLRVCCAMLIIIRRRLLAGDFTSNLKLLQNYPPTNISHLLYVANKLRTHPAS</sequence>
<proteinExistence type="predicted"/>
<protein>
    <submittedName>
        <fullName evidence="1">Uncharacterized protein</fullName>
    </submittedName>
</protein>
<gene>
    <name evidence="1" type="ORF">M9H77_36653</name>
</gene>
<keyword evidence="2" id="KW-1185">Reference proteome</keyword>
<name>A0ACB9ZUD6_CATRO</name>
<accession>A0ACB9ZUD6</accession>
<dbReference type="EMBL" id="CM044708">
    <property type="protein sequence ID" value="KAI5650648.1"/>
    <property type="molecule type" value="Genomic_DNA"/>
</dbReference>
<evidence type="ECO:0000313" key="2">
    <source>
        <dbReference type="Proteomes" id="UP001060085"/>
    </source>
</evidence>
<evidence type="ECO:0000313" key="1">
    <source>
        <dbReference type="EMBL" id="KAI5650648.1"/>
    </source>
</evidence>
<comment type="caution">
    <text evidence="1">The sequence shown here is derived from an EMBL/GenBank/DDBJ whole genome shotgun (WGS) entry which is preliminary data.</text>
</comment>
<reference evidence="2" key="1">
    <citation type="journal article" date="2023" name="Nat. Plants">
        <title>Single-cell RNA sequencing provides a high-resolution roadmap for understanding the multicellular compartmentation of specialized metabolism.</title>
        <authorList>
            <person name="Sun S."/>
            <person name="Shen X."/>
            <person name="Li Y."/>
            <person name="Li Y."/>
            <person name="Wang S."/>
            <person name="Li R."/>
            <person name="Zhang H."/>
            <person name="Shen G."/>
            <person name="Guo B."/>
            <person name="Wei J."/>
            <person name="Xu J."/>
            <person name="St-Pierre B."/>
            <person name="Chen S."/>
            <person name="Sun C."/>
        </authorList>
    </citation>
    <scope>NUCLEOTIDE SEQUENCE [LARGE SCALE GENOMIC DNA]</scope>
</reference>
<dbReference type="Proteomes" id="UP001060085">
    <property type="component" value="Linkage Group LG08"/>
</dbReference>
<organism evidence="1 2">
    <name type="scientific">Catharanthus roseus</name>
    <name type="common">Madagascar periwinkle</name>
    <name type="synonym">Vinca rosea</name>
    <dbReference type="NCBI Taxonomy" id="4058"/>
    <lineage>
        <taxon>Eukaryota</taxon>
        <taxon>Viridiplantae</taxon>
        <taxon>Streptophyta</taxon>
        <taxon>Embryophyta</taxon>
        <taxon>Tracheophyta</taxon>
        <taxon>Spermatophyta</taxon>
        <taxon>Magnoliopsida</taxon>
        <taxon>eudicotyledons</taxon>
        <taxon>Gunneridae</taxon>
        <taxon>Pentapetalae</taxon>
        <taxon>asterids</taxon>
        <taxon>lamiids</taxon>
        <taxon>Gentianales</taxon>
        <taxon>Apocynaceae</taxon>
        <taxon>Rauvolfioideae</taxon>
        <taxon>Vinceae</taxon>
        <taxon>Catharanthinae</taxon>
        <taxon>Catharanthus</taxon>
    </lineage>
</organism>